<dbReference type="AlphaFoldDB" id="A0A376B6X0"/>
<protein>
    <recommendedName>
        <fullName evidence="4">Nonsense-mediated decay protein 4</fullName>
    </recommendedName>
</protein>
<keyword evidence="3" id="KW-1185">Reference proteome</keyword>
<sequence length="278" mass="32092">MNINNKNKNKNKNKNNNNNNNNIKNIKATTFILDASCFEKALGHVLEWIELTSNKQKNSICFYLPTFTIEELNFLKNKRKNMNAIKSLKIIDTKSDFFDLELCDEGLKDNTSSGNGSWNSILEKYLIIEKEKNSTYIKKLPSRFKKLIKAYYNFQEKTINLEPKSNPTSDDNDSNKSNNGSKPTTPRCYLVTCDENVEKLCGYFTGINLIDVLKADSLIVRNKKLDFFKKKFISNMEKSVIPSDNDQTTSQEDFDDVKKTDFKKTVWAQRGKGELWVP</sequence>
<proteinExistence type="predicted"/>
<feature type="region of interest" description="Disordered" evidence="1">
    <location>
        <begin position="1"/>
        <end position="22"/>
    </location>
</feature>
<evidence type="ECO:0008006" key="4">
    <source>
        <dbReference type="Google" id="ProtNLM"/>
    </source>
</evidence>
<gene>
    <name evidence="2" type="ORF">SCODWIG_01985</name>
</gene>
<evidence type="ECO:0000313" key="2">
    <source>
        <dbReference type="EMBL" id="SSD60224.1"/>
    </source>
</evidence>
<dbReference type="Proteomes" id="UP000262825">
    <property type="component" value="Unassembled WGS sequence"/>
</dbReference>
<reference evidence="3" key="1">
    <citation type="submission" date="2018-06" db="EMBL/GenBank/DDBJ databases">
        <authorList>
            <person name="Guldener U."/>
        </authorList>
    </citation>
    <scope>NUCLEOTIDE SEQUENCE [LARGE SCALE GENOMIC DNA]</scope>
    <source>
        <strain evidence="3">UTAD17</strain>
    </source>
</reference>
<organism evidence="2 3">
    <name type="scientific">Saccharomycodes ludwigii</name>
    <dbReference type="NCBI Taxonomy" id="36035"/>
    <lineage>
        <taxon>Eukaryota</taxon>
        <taxon>Fungi</taxon>
        <taxon>Dikarya</taxon>
        <taxon>Ascomycota</taxon>
        <taxon>Saccharomycotina</taxon>
        <taxon>Saccharomycetes</taxon>
        <taxon>Saccharomycodales</taxon>
        <taxon>Saccharomycodaceae</taxon>
        <taxon>Saccharomycodes</taxon>
    </lineage>
</organism>
<feature type="compositionally biased region" description="Low complexity" evidence="1">
    <location>
        <begin position="163"/>
        <end position="183"/>
    </location>
</feature>
<dbReference type="EMBL" id="UFAJ01000301">
    <property type="protein sequence ID" value="SSD60224.1"/>
    <property type="molecule type" value="Genomic_DNA"/>
</dbReference>
<accession>A0A376B6X0</accession>
<feature type="region of interest" description="Disordered" evidence="1">
    <location>
        <begin position="161"/>
        <end position="184"/>
    </location>
</feature>
<dbReference type="VEuPathDB" id="FungiDB:SCODWIG_01985"/>
<evidence type="ECO:0000256" key="1">
    <source>
        <dbReference type="SAM" id="MobiDB-lite"/>
    </source>
</evidence>
<name>A0A376B6X0_9ASCO</name>
<evidence type="ECO:0000313" key="3">
    <source>
        <dbReference type="Proteomes" id="UP000262825"/>
    </source>
</evidence>